<keyword evidence="8 13" id="KW-0269">Exonuclease</keyword>
<dbReference type="PANTHER" id="PTHR36531">
    <property type="entry name" value="CRISPR-ASSOCIATED EXONUCLEASE CAS4"/>
    <property type="match status" value="1"/>
</dbReference>
<keyword evidence="7 13" id="KW-0378">Hydrolase</keyword>
<keyword evidence="6 13" id="KW-0479">Metal-binding</keyword>
<name>A0ABW7ES06_9BURK</name>
<accession>A0ABW7ES06</accession>
<comment type="function">
    <text evidence="13">CRISPR (clustered regularly interspaced short palindromic repeat) is an adaptive immune system that provides protection against mobile genetic elements (viruses, transposable elements and conjugative plasmids). CRISPR clusters contain sequences complementary to antecedent mobile elements and target invading nucleic acids. CRISPR clusters are transcribed and processed into CRISPR RNA (crRNA).</text>
</comment>
<evidence type="ECO:0000256" key="13">
    <source>
        <dbReference type="RuleBase" id="RU365022"/>
    </source>
</evidence>
<keyword evidence="5 13" id="KW-0540">Nuclease</keyword>
<dbReference type="EC" id="3.1.12.1" evidence="3 13"/>
<evidence type="ECO:0000256" key="8">
    <source>
        <dbReference type="ARBA" id="ARBA00022839"/>
    </source>
</evidence>
<evidence type="ECO:0000313" key="15">
    <source>
        <dbReference type="EMBL" id="MFG6416265.1"/>
    </source>
</evidence>
<keyword evidence="16" id="KW-1185">Reference proteome</keyword>
<proteinExistence type="inferred from homology"/>
<keyword evidence="12 13" id="KW-0464">Manganese</keyword>
<comment type="cofactor">
    <cofactor evidence="1">
        <name>[4Fe-4S] cluster</name>
        <dbReference type="ChEBI" id="CHEBI:49883"/>
    </cofactor>
</comment>
<dbReference type="InterPro" id="IPR022765">
    <property type="entry name" value="Dna2/Cas4_DUF83"/>
</dbReference>
<dbReference type="InterPro" id="IPR013343">
    <property type="entry name" value="CRISPR-assoc_prot_Cas4"/>
</dbReference>
<reference evidence="15 16" key="1">
    <citation type="submission" date="2024-09" db="EMBL/GenBank/DDBJ databases">
        <title>Novel species of the genus Pelomonas and Roseateles isolated from streams.</title>
        <authorList>
            <person name="Lu H."/>
        </authorList>
    </citation>
    <scope>NUCLEOTIDE SEQUENCE [LARGE SCALE GENOMIC DNA]</scope>
    <source>
        <strain evidence="15 16">DC23W</strain>
    </source>
</reference>
<evidence type="ECO:0000256" key="12">
    <source>
        <dbReference type="ARBA" id="ARBA00023211"/>
    </source>
</evidence>
<organism evidence="15 16">
    <name type="scientific">Pelomonas dachongensis</name>
    <dbReference type="NCBI Taxonomy" id="3299029"/>
    <lineage>
        <taxon>Bacteria</taxon>
        <taxon>Pseudomonadati</taxon>
        <taxon>Pseudomonadota</taxon>
        <taxon>Betaproteobacteria</taxon>
        <taxon>Burkholderiales</taxon>
        <taxon>Sphaerotilaceae</taxon>
        <taxon>Roseateles</taxon>
    </lineage>
</organism>
<evidence type="ECO:0000313" key="16">
    <source>
        <dbReference type="Proteomes" id="UP001606300"/>
    </source>
</evidence>
<protein>
    <recommendedName>
        <fullName evidence="4 13">CRISPR-associated exonuclease Cas4</fullName>
        <ecNumber evidence="3 13">3.1.12.1</ecNumber>
    </recommendedName>
</protein>
<dbReference type="NCBIfam" id="TIGR00372">
    <property type="entry name" value="cas4"/>
    <property type="match status" value="1"/>
</dbReference>
<dbReference type="RefSeq" id="WP_394472329.1">
    <property type="nucleotide sequence ID" value="NZ_JBIGHY010000008.1"/>
</dbReference>
<keyword evidence="11 13" id="KW-0051">Antiviral defense</keyword>
<dbReference type="PANTHER" id="PTHR36531:SF6">
    <property type="entry name" value="DNA REPLICATION ATP-DEPENDENT HELICASE_NUCLEASE DNA2"/>
    <property type="match status" value="1"/>
</dbReference>
<comment type="cofactor">
    <cofactor evidence="13">
        <name>Mg(2+)</name>
        <dbReference type="ChEBI" id="CHEBI:18420"/>
    </cofactor>
    <cofactor evidence="13">
        <name>Mn(2+)</name>
        <dbReference type="ChEBI" id="CHEBI:29035"/>
    </cofactor>
    <text evidence="13">Mg(2+) or Mn(2+) required for ssDNA cleavage activity.</text>
</comment>
<dbReference type="InterPro" id="IPR051827">
    <property type="entry name" value="Cas4_exonuclease"/>
</dbReference>
<sequence length="218" mass="23828">MTEEEDVVAIPLSALQHWAYCPRQCGLIHIEQAFDDNLHTLRGNALHARVDQPGLQTERGRRVERALPLWHDDLGLIGKADAVEFLPDGSPYPVEYKQGSRHKSAAIAACDDLQLAAQALCLEAMTGHAVPEGAIFYASSKRRRVVPVTDALRAQVADTRAAVAAQLALGRLPPPLTGELAAQRCKPCSLRDRCQPEAAKSAALAQLRRRLFDPDDET</sequence>
<evidence type="ECO:0000256" key="10">
    <source>
        <dbReference type="ARBA" id="ARBA00023014"/>
    </source>
</evidence>
<evidence type="ECO:0000256" key="6">
    <source>
        <dbReference type="ARBA" id="ARBA00022723"/>
    </source>
</evidence>
<evidence type="ECO:0000256" key="4">
    <source>
        <dbReference type="ARBA" id="ARBA00020049"/>
    </source>
</evidence>
<comment type="similarity">
    <text evidence="2 13">Belongs to the CRISPR-associated exonuclease Cas4 family.</text>
</comment>
<dbReference type="Proteomes" id="UP001606300">
    <property type="component" value="Unassembled WGS sequence"/>
</dbReference>
<evidence type="ECO:0000256" key="7">
    <source>
        <dbReference type="ARBA" id="ARBA00022801"/>
    </source>
</evidence>
<comment type="caution">
    <text evidence="15">The sequence shown here is derived from an EMBL/GenBank/DDBJ whole genome shotgun (WGS) entry which is preliminary data.</text>
</comment>
<evidence type="ECO:0000256" key="5">
    <source>
        <dbReference type="ARBA" id="ARBA00022722"/>
    </source>
</evidence>
<keyword evidence="10 13" id="KW-0411">Iron-sulfur</keyword>
<keyword evidence="9 13" id="KW-0408">Iron</keyword>
<comment type="cofactor">
    <cofactor evidence="13">
        <name>iron-sulfur cluster</name>
        <dbReference type="ChEBI" id="CHEBI:30408"/>
    </cofactor>
</comment>
<dbReference type="EMBL" id="JBIGHY010000008">
    <property type="protein sequence ID" value="MFG6416265.1"/>
    <property type="molecule type" value="Genomic_DNA"/>
</dbReference>
<evidence type="ECO:0000256" key="11">
    <source>
        <dbReference type="ARBA" id="ARBA00023118"/>
    </source>
</evidence>
<dbReference type="InterPro" id="IPR011604">
    <property type="entry name" value="PDDEXK-like_dom_sf"/>
</dbReference>
<gene>
    <name evidence="15" type="primary">cas4</name>
    <name evidence="15" type="ORF">ACG02S_20420</name>
</gene>
<dbReference type="GO" id="GO:0016787">
    <property type="term" value="F:hydrolase activity"/>
    <property type="evidence" value="ECO:0007669"/>
    <property type="project" value="UniProtKB-KW"/>
</dbReference>
<evidence type="ECO:0000256" key="1">
    <source>
        <dbReference type="ARBA" id="ARBA00001966"/>
    </source>
</evidence>
<evidence type="ECO:0000256" key="2">
    <source>
        <dbReference type="ARBA" id="ARBA00009189"/>
    </source>
</evidence>
<evidence type="ECO:0000259" key="14">
    <source>
        <dbReference type="Pfam" id="PF01930"/>
    </source>
</evidence>
<evidence type="ECO:0000256" key="9">
    <source>
        <dbReference type="ARBA" id="ARBA00023004"/>
    </source>
</evidence>
<feature type="domain" description="DUF83" evidence="14">
    <location>
        <begin position="13"/>
        <end position="195"/>
    </location>
</feature>
<evidence type="ECO:0000256" key="3">
    <source>
        <dbReference type="ARBA" id="ARBA00012768"/>
    </source>
</evidence>
<dbReference type="Gene3D" id="3.90.320.10">
    <property type="match status" value="1"/>
</dbReference>
<dbReference type="Pfam" id="PF01930">
    <property type="entry name" value="Cas_Cas4"/>
    <property type="match status" value="1"/>
</dbReference>